<sequence length="86" mass="9733">MFTHKQEQKIKCCPVKYETLLQTPEASEIDIAAQAYDRTPNDYSVRDATMRDFLAYTRENFCASSIAVVRLFAVAKNGTSLANIHD</sequence>
<proteinExistence type="predicted"/>
<organism evidence="1 2">
    <name type="scientific">Coccidioides posadasii RMSCC 3488</name>
    <dbReference type="NCBI Taxonomy" id="454284"/>
    <lineage>
        <taxon>Eukaryota</taxon>
        <taxon>Fungi</taxon>
        <taxon>Dikarya</taxon>
        <taxon>Ascomycota</taxon>
        <taxon>Pezizomycotina</taxon>
        <taxon>Eurotiomycetes</taxon>
        <taxon>Eurotiomycetidae</taxon>
        <taxon>Onygenales</taxon>
        <taxon>Onygenaceae</taxon>
        <taxon>Coccidioides</taxon>
    </lineage>
</organism>
<protein>
    <submittedName>
        <fullName evidence="1">Uncharacterized protein</fullName>
    </submittedName>
</protein>
<evidence type="ECO:0000313" key="1">
    <source>
        <dbReference type="EMBL" id="KMM73526.1"/>
    </source>
</evidence>
<reference evidence="2" key="3">
    <citation type="journal article" date="2010" name="Genome Res.">
        <title>Population genomic sequencing of Coccidioides fungi reveals recent hybridization and transposon control.</title>
        <authorList>
            <person name="Neafsey D.E."/>
            <person name="Barker B.M."/>
            <person name="Sharpton T.J."/>
            <person name="Stajich J.E."/>
            <person name="Park D.J."/>
            <person name="Whiston E."/>
            <person name="Hung C.-Y."/>
            <person name="McMahan C."/>
            <person name="White J."/>
            <person name="Sykes S."/>
            <person name="Heiman D."/>
            <person name="Young S."/>
            <person name="Zeng Q."/>
            <person name="Abouelleil A."/>
            <person name="Aftuck L."/>
            <person name="Bessette D."/>
            <person name="Brown A."/>
            <person name="FitzGerald M."/>
            <person name="Lui A."/>
            <person name="Macdonald J.P."/>
            <person name="Priest M."/>
            <person name="Orbach M.J."/>
            <person name="Galgiani J.N."/>
            <person name="Kirkland T.N."/>
            <person name="Cole G.T."/>
            <person name="Birren B.W."/>
            <person name="Henn M.R."/>
            <person name="Taylor J.W."/>
            <person name="Rounsley S.D."/>
        </authorList>
    </citation>
    <scope>NUCLEOTIDE SEQUENCE [LARGE SCALE GENOMIC DNA]</scope>
    <source>
        <strain evidence="2">RMSCC 3488</strain>
    </source>
</reference>
<dbReference type="VEuPathDB" id="FungiDB:CPAG_09814"/>
<name>A0A0J6FK23_COCPO</name>
<reference evidence="1 2" key="1">
    <citation type="submission" date="2007-06" db="EMBL/GenBank/DDBJ databases">
        <title>The Genome Sequence of Coccidioides posadasii RMSCC_3488.</title>
        <authorList>
            <consortium name="Coccidioides Genome Resources Consortium"/>
            <consortium name="The Broad Institute Genome Sequencing Platform"/>
            <person name="Henn M.R."/>
            <person name="Sykes S."/>
            <person name="Young S."/>
            <person name="Jaffe D."/>
            <person name="Berlin A."/>
            <person name="Alvarez P."/>
            <person name="Butler J."/>
            <person name="Gnerre S."/>
            <person name="Grabherr M."/>
            <person name="Mauceli E."/>
            <person name="Brockman W."/>
            <person name="Kodira C."/>
            <person name="Alvarado L."/>
            <person name="Zeng Q."/>
            <person name="Crawford M."/>
            <person name="Antoine C."/>
            <person name="Devon K."/>
            <person name="Galgiani J."/>
            <person name="Orsborn K."/>
            <person name="Lewis M.L."/>
            <person name="Nusbaum C."/>
            <person name="Galagan J."/>
            <person name="Birren B."/>
        </authorList>
    </citation>
    <scope>NUCLEOTIDE SEQUENCE [LARGE SCALE GENOMIC DNA]</scope>
    <source>
        <strain evidence="1 2">RMSCC 3488</strain>
    </source>
</reference>
<accession>A0A0J6FK23</accession>
<dbReference type="Proteomes" id="UP000054567">
    <property type="component" value="Unassembled WGS sequence"/>
</dbReference>
<gene>
    <name evidence="1" type="ORF">CPAG_09814</name>
</gene>
<reference evidence="2" key="2">
    <citation type="journal article" date="2009" name="Genome Res.">
        <title>Comparative genomic analyses of the human fungal pathogens Coccidioides and their relatives.</title>
        <authorList>
            <person name="Sharpton T.J."/>
            <person name="Stajich J.E."/>
            <person name="Rounsley S.D."/>
            <person name="Gardner M.J."/>
            <person name="Wortman J.R."/>
            <person name="Jordar V.S."/>
            <person name="Maiti R."/>
            <person name="Kodira C.D."/>
            <person name="Neafsey D.E."/>
            <person name="Zeng Q."/>
            <person name="Hung C.-Y."/>
            <person name="McMahan C."/>
            <person name="Muszewska A."/>
            <person name="Grynberg M."/>
            <person name="Mandel M.A."/>
            <person name="Kellner E.M."/>
            <person name="Barker B.M."/>
            <person name="Galgiani J.N."/>
            <person name="Orbach M.J."/>
            <person name="Kirkland T.N."/>
            <person name="Cole G.T."/>
            <person name="Henn M.R."/>
            <person name="Birren B.W."/>
            <person name="Taylor J.W."/>
        </authorList>
    </citation>
    <scope>NUCLEOTIDE SEQUENCE [LARGE SCALE GENOMIC DNA]</scope>
    <source>
        <strain evidence="2">RMSCC 3488</strain>
    </source>
</reference>
<evidence type="ECO:0000313" key="2">
    <source>
        <dbReference type="Proteomes" id="UP000054567"/>
    </source>
</evidence>
<dbReference type="AlphaFoldDB" id="A0A0J6FK23"/>
<dbReference type="EMBL" id="DS268114">
    <property type="protein sequence ID" value="KMM73526.1"/>
    <property type="molecule type" value="Genomic_DNA"/>
</dbReference>